<proteinExistence type="predicted"/>
<evidence type="ECO:0000256" key="1">
    <source>
        <dbReference type="SAM" id="Phobius"/>
    </source>
</evidence>
<sequence>MKGVLAMQVIGRRVFFYIVILMYEIGQLLIPATLSDLSLYAGQVDIILNIVSVYDNLCTAYIDDNLPTTLHTRKRKIMSCDDHDHVVSDSRSRKQPSITIRSLQ</sequence>
<keyword evidence="1" id="KW-1133">Transmembrane helix</keyword>
<organism evidence="2">
    <name type="scientific">Rhizopus microsporus var. microsporus</name>
    <dbReference type="NCBI Taxonomy" id="86635"/>
    <lineage>
        <taxon>Eukaryota</taxon>
        <taxon>Fungi</taxon>
        <taxon>Fungi incertae sedis</taxon>
        <taxon>Mucoromycota</taxon>
        <taxon>Mucoromycotina</taxon>
        <taxon>Mucoromycetes</taxon>
        <taxon>Mucorales</taxon>
        <taxon>Mucorineae</taxon>
        <taxon>Rhizopodaceae</taxon>
        <taxon>Rhizopus</taxon>
    </lineage>
</organism>
<dbReference type="VEuPathDB" id="FungiDB:BCV72DRAFT_317304"/>
<gene>
    <name evidence="2" type="ORF">BCV72DRAFT_317304</name>
</gene>
<keyword evidence="1" id="KW-0812">Transmembrane</keyword>
<reference evidence="2" key="1">
    <citation type="journal article" date="2016" name="Proc. Natl. Acad. Sci. U.S.A.">
        <title>Lipid metabolic changes in an early divergent fungus govern the establishment of a mutualistic symbiosis with endobacteria.</title>
        <authorList>
            <person name="Lastovetsky O.A."/>
            <person name="Gaspar M.L."/>
            <person name="Mondo S.J."/>
            <person name="LaButti K.M."/>
            <person name="Sandor L."/>
            <person name="Grigoriev I.V."/>
            <person name="Henry S.A."/>
            <person name="Pawlowska T.E."/>
        </authorList>
    </citation>
    <scope>NUCLEOTIDE SEQUENCE [LARGE SCALE GENOMIC DNA]</scope>
    <source>
        <strain evidence="2">ATCC 52814</strain>
    </source>
</reference>
<name>A0A1X0QSA4_RHIZD</name>
<keyword evidence="1" id="KW-0472">Membrane</keyword>
<evidence type="ECO:0000313" key="2">
    <source>
        <dbReference type="EMBL" id="ORE02609.1"/>
    </source>
</evidence>
<dbReference type="Proteomes" id="UP000242414">
    <property type="component" value="Unassembled WGS sequence"/>
</dbReference>
<protein>
    <submittedName>
        <fullName evidence="2">Uncharacterized protein</fullName>
    </submittedName>
</protein>
<feature type="transmembrane region" description="Helical" evidence="1">
    <location>
        <begin position="14"/>
        <end position="34"/>
    </location>
</feature>
<dbReference type="EMBL" id="KV922041">
    <property type="protein sequence ID" value="ORE02609.1"/>
    <property type="molecule type" value="Genomic_DNA"/>
</dbReference>
<dbReference type="AlphaFoldDB" id="A0A1X0QSA4"/>
<accession>A0A1X0QSA4</accession>